<protein>
    <submittedName>
        <fullName evidence="8">ABC transporter ATP-binding protein</fullName>
    </submittedName>
</protein>
<keyword evidence="5" id="KW-1278">Translocase</keyword>
<name>A0A345Y819_9NEIS</name>
<dbReference type="InterPro" id="IPR027417">
    <property type="entry name" value="P-loop_NTPase"/>
</dbReference>
<keyword evidence="1" id="KW-0813">Transport</keyword>
<evidence type="ECO:0000313" key="8">
    <source>
        <dbReference type="EMBL" id="AXK40071.1"/>
    </source>
</evidence>
<feature type="domain" description="ABC transporter" evidence="7">
    <location>
        <begin position="9"/>
        <end position="238"/>
    </location>
</feature>
<evidence type="ECO:0000256" key="3">
    <source>
        <dbReference type="ARBA" id="ARBA00022741"/>
    </source>
</evidence>
<dbReference type="InterPro" id="IPR003439">
    <property type="entry name" value="ABC_transporter-like_ATP-bd"/>
</dbReference>
<dbReference type="InterPro" id="IPR003593">
    <property type="entry name" value="AAA+_ATPase"/>
</dbReference>
<dbReference type="Pfam" id="PF00005">
    <property type="entry name" value="ABC_tran"/>
    <property type="match status" value="1"/>
</dbReference>
<dbReference type="AlphaFoldDB" id="A0A345Y819"/>
<keyword evidence="4 8" id="KW-0067">ATP-binding</keyword>
<dbReference type="SMART" id="SM00382">
    <property type="entry name" value="AAA"/>
    <property type="match status" value="1"/>
</dbReference>
<keyword evidence="3" id="KW-0547">Nucleotide-binding</keyword>
<dbReference type="Proteomes" id="UP000254537">
    <property type="component" value="Chromosome"/>
</dbReference>
<evidence type="ECO:0000256" key="4">
    <source>
        <dbReference type="ARBA" id="ARBA00022840"/>
    </source>
</evidence>
<dbReference type="GO" id="GO:0016887">
    <property type="term" value="F:ATP hydrolysis activity"/>
    <property type="evidence" value="ECO:0007669"/>
    <property type="project" value="InterPro"/>
</dbReference>
<dbReference type="RefSeq" id="WP_115434001.1">
    <property type="nucleotide sequence ID" value="NZ_CP031337.1"/>
</dbReference>
<dbReference type="SUPFAM" id="SSF52540">
    <property type="entry name" value="P-loop containing nucleoside triphosphate hydrolases"/>
    <property type="match status" value="1"/>
</dbReference>
<evidence type="ECO:0000256" key="1">
    <source>
        <dbReference type="ARBA" id="ARBA00022448"/>
    </source>
</evidence>
<organism evidence="8 9">
    <name type="scientific">Crenobacter cavernae</name>
    <dbReference type="NCBI Taxonomy" id="2290923"/>
    <lineage>
        <taxon>Bacteria</taxon>
        <taxon>Pseudomonadati</taxon>
        <taxon>Pseudomonadota</taxon>
        <taxon>Betaproteobacteria</taxon>
        <taxon>Neisseriales</taxon>
        <taxon>Neisseriaceae</taxon>
        <taxon>Crenobacter</taxon>
    </lineage>
</organism>
<dbReference type="PROSITE" id="PS50893">
    <property type="entry name" value="ABC_TRANSPORTER_2"/>
    <property type="match status" value="1"/>
</dbReference>
<keyword evidence="2" id="KW-0472">Membrane</keyword>
<dbReference type="EMBL" id="CP031337">
    <property type="protein sequence ID" value="AXK40071.1"/>
    <property type="molecule type" value="Genomic_DNA"/>
</dbReference>
<gene>
    <name evidence="8" type="ORF">DWG20_11810</name>
</gene>
<evidence type="ECO:0000256" key="2">
    <source>
        <dbReference type="ARBA" id="ARBA00022475"/>
    </source>
</evidence>
<reference evidence="8 9" key="1">
    <citation type="submission" date="2018-07" db="EMBL/GenBank/DDBJ databases">
        <title>Crenobacter cavernae sp. nov., isolated from a karst cave.</title>
        <authorList>
            <person name="Zhu H."/>
        </authorList>
    </citation>
    <scope>NUCLEOTIDE SEQUENCE [LARGE SCALE GENOMIC DNA]</scope>
    <source>
        <strain evidence="8 9">K1W11S-77</strain>
    </source>
</reference>
<dbReference type="OrthoDB" id="5296765at2"/>
<evidence type="ECO:0000256" key="6">
    <source>
        <dbReference type="ARBA" id="ARBA00037066"/>
    </source>
</evidence>
<sequence>MLENSHWAFEASGLAVKKRGRTLLSVDALQLPARKVSAIIGANGAGKTTLLRALAGFVPAGGAVRFFGGRPCASGRGFAWVGQHEGADSPMTVHDYVALGRRPRLGWFGVPGGEDRQAVENALLTMEVAHLADSRMAALSGGERQRTAVARALAQGTLAVFLDEPTNHLDLRHQHLLMRTLSRLAHEGRSIVTVLHDLALAANYADHLVLMKDGEVLASGSPETVLCAGRLLAAYRWPVKPCRDAEGRWRFDAMGTAWQHAA</sequence>
<dbReference type="PANTHER" id="PTHR42794:SF1">
    <property type="entry name" value="HEMIN IMPORT ATP-BINDING PROTEIN HMUV"/>
    <property type="match status" value="1"/>
</dbReference>
<dbReference type="Gene3D" id="3.40.50.300">
    <property type="entry name" value="P-loop containing nucleotide triphosphate hydrolases"/>
    <property type="match status" value="1"/>
</dbReference>
<comment type="function">
    <text evidence="6">Part of the ABC transporter complex HmuTUV involved in hemin import. Responsible for energy coupling to the transport system.</text>
</comment>
<evidence type="ECO:0000256" key="5">
    <source>
        <dbReference type="ARBA" id="ARBA00022967"/>
    </source>
</evidence>
<evidence type="ECO:0000259" key="7">
    <source>
        <dbReference type="PROSITE" id="PS50893"/>
    </source>
</evidence>
<proteinExistence type="predicted"/>
<dbReference type="GO" id="GO:0005524">
    <property type="term" value="F:ATP binding"/>
    <property type="evidence" value="ECO:0007669"/>
    <property type="project" value="UniProtKB-KW"/>
</dbReference>
<evidence type="ECO:0000313" key="9">
    <source>
        <dbReference type="Proteomes" id="UP000254537"/>
    </source>
</evidence>
<keyword evidence="2" id="KW-1003">Cell membrane</keyword>
<dbReference type="KEGG" id="ccah:DWG20_11810"/>
<dbReference type="PANTHER" id="PTHR42794">
    <property type="entry name" value="HEMIN IMPORT ATP-BINDING PROTEIN HMUV"/>
    <property type="match status" value="1"/>
</dbReference>
<accession>A0A345Y819</accession>